<sequence length="447" mass="48483">MNALSLYVTTCRRVFESDPNDNSAWADIYRLLSLLRQALLCSVCSSLLVVPMTSTMPNCQHSVCKGCLGKKTRLKSSCLGCEDHSKFAENLHLRILLQCYKKFCDYLGTSSLQRKWGNLNGGTNVNFQDIVTEGSNLADNYRYGQPTPTAAVAAPVMATTPVTPLTSCRTPLAASRTPLATAVVVNGDRTKRAVTNGDSGAVVTVAASVVRAPSSKSVKVAKGAPECGGSSSDNSDCGSPSGSALMHYSRPQRRGCRCGVTTSNPGKLTCCGQRCPCYVNVSKPDKKYCFLAEWKDASTDSVRHFILNFFTKDSTVEMLYLDGAMADEFLQVYKGIVTDYEGMVHQMSSGPCLVLEVRGCCGPETPRQFKEVAGPSDPFYASKLYPGSLRAEFGKDIRRNVVHCTDVPEDARLDSGTPWLRLAIRALIIRSCWIPGSGLVRQAIHCS</sequence>
<keyword evidence="2" id="KW-1185">Reference proteome</keyword>
<proteinExistence type="predicted"/>
<protein>
    <submittedName>
        <fullName evidence="1">Uncharacterized protein</fullName>
    </submittedName>
</protein>
<reference evidence="1 2" key="1">
    <citation type="journal article" date="2020" name="Cell">
        <title>Large-Scale Comparative Analyses of Tick Genomes Elucidate Their Genetic Diversity and Vector Capacities.</title>
        <authorList>
            <consortium name="Tick Genome and Microbiome Consortium (TIGMIC)"/>
            <person name="Jia N."/>
            <person name="Wang J."/>
            <person name="Shi W."/>
            <person name="Du L."/>
            <person name="Sun Y."/>
            <person name="Zhan W."/>
            <person name="Jiang J.F."/>
            <person name="Wang Q."/>
            <person name="Zhang B."/>
            <person name="Ji P."/>
            <person name="Bell-Sakyi L."/>
            <person name="Cui X.M."/>
            <person name="Yuan T.T."/>
            <person name="Jiang B.G."/>
            <person name="Yang W.F."/>
            <person name="Lam T.T."/>
            <person name="Chang Q.C."/>
            <person name="Ding S.J."/>
            <person name="Wang X.J."/>
            <person name="Zhu J.G."/>
            <person name="Ruan X.D."/>
            <person name="Zhao L."/>
            <person name="Wei J.T."/>
            <person name="Ye R.Z."/>
            <person name="Que T.C."/>
            <person name="Du C.H."/>
            <person name="Zhou Y.H."/>
            <person name="Cheng J.X."/>
            <person name="Dai P.F."/>
            <person name="Guo W.B."/>
            <person name="Han X.H."/>
            <person name="Huang E.J."/>
            <person name="Li L.F."/>
            <person name="Wei W."/>
            <person name="Gao Y.C."/>
            <person name="Liu J.Z."/>
            <person name="Shao H.Z."/>
            <person name="Wang X."/>
            <person name="Wang C.C."/>
            <person name="Yang T.C."/>
            <person name="Huo Q.B."/>
            <person name="Li W."/>
            <person name="Chen H.Y."/>
            <person name="Chen S.E."/>
            <person name="Zhou L.G."/>
            <person name="Ni X.B."/>
            <person name="Tian J.H."/>
            <person name="Sheng Y."/>
            <person name="Liu T."/>
            <person name="Pan Y.S."/>
            <person name="Xia L.Y."/>
            <person name="Li J."/>
            <person name="Zhao F."/>
            <person name="Cao W.C."/>
        </authorList>
    </citation>
    <scope>NUCLEOTIDE SEQUENCE [LARGE SCALE GENOMIC DNA]</scope>
    <source>
        <strain evidence="1">Iper-2018</strain>
    </source>
</reference>
<name>A0AC60PX95_IXOPE</name>
<evidence type="ECO:0000313" key="2">
    <source>
        <dbReference type="Proteomes" id="UP000805193"/>
    </source>
</evidence>
<comment type="caution">
    <text evidence="1">The sequence shown here is derived from an EMBL/GenBank/DDBJ whole genome shotgun (WGS) entry which is preliminary data.</text>
</comment>
<dbReference type="EMBL" id="JABSTQ010009788">
    <property type="protein sequence ID" value="KAG0425920.1"/>
    <property type="molecule type" value="Genomic_DNA"/>
</dbReference>
<evidence type="ECO:0000313" key="1">
    <source>
        <dbReference type="EMBL" id="KAG0425920.1"/>
    </source>
</evidence>
<gene>
    <name evidence="1" type="ORF">HPB47_026913</name>
</gene>
<organism evidence="1 2">
    <name type="scientific">Ixodes persulcatus</name>
    <name type="common">Taiga tick</name>
    <dbReference type="NCBI Taxonomy" id="34615"/>
    <lineage>
        <taxon>Eukaryota</taxon>
        <taxon>Metazoa</taxon>
        <taxon>Ecdysozoa</taxon>
        <taxon>Arthropoda</taxon>
        <taxon>Chelicerata</taxon>
        <taxon>Arachnida</taxon>
        <taxon>Acari</taxon>
        <taxon>Parasitiformes</taxon>
        <taxon>Ixodida</taxon>
        <taxon>Ixodoidea</taxon>
        <taxon>Ixodidae</taxon>
        <taxon>Ixodinae</taxon>
        <taxon>Ixodes</taxon>
    </lineage>
</organism>
<dbReference type="Proteomes" id="UP000805193">
    <property type="component" value="Unassembled WGS sequence"/>
</dbReference>
<accession>A0AC60PX95</accession>